<proteinExistence type="predicted"/>
<dbReference type="CDD" id="cd06581">
    <property type="entry name" value="TM_PBP1_LivM_like"/>
    <property type="match status" value="1"/>
</dbReference>
<accession>A0ABX7F7F8</accession>
<dbReference type="PANTHER" id="PTHR30482:SF10">
    <property type="entry name" value="HIGH-AFFINITY BRANCHED-CHAIN AMINO ACID TRANSPORT PROTEIN BRAE"/>
    <property type="match status" value="1"/>
</dbReference>
<dbReference type="Pfam" id="PF02653">
    <property type="entry name" value="BPD_transp_2"/>
    <property type="match status" value="1"/>
</dbReference>
<evidence type="ECO:0000256" key="6">
    <source>
        <dbReference type="SAM" id="Phobius"/>
    </source>
</evidence>
<dbReference type="EMBL" id="CP047166">
    <property type="protein sequence ID" value="QRF66197.1"/>
    <property type="molecule type" value="Genomic_DNA"/>
</dbReference>
<feature type="transmembrane region" description="Helical" evidence="6">
    <location>
        <begin position="30"/>
        <end position="49"/>
    </location>
</feature>
<feature type="transmembrane region" description="Helical" evidence="6">
    <location>
        <begin position="339"/>
        <end position="358"/>
    </location>
</feature>
<feature type="transmembrane region" description="Helical" evidence="6">
    <location>
        <begin position="89"/>
        <end position="109"/>
    </location>
</feature>
<evidence type="ECO:0000256" key="2">
    <source>
        <dbReference type="ARBA" id="ARBA00022475"/>
    </source>
</evidence>
<name>A0ABX7F7F8_9RHOB</name>
<dbReference type="InterPro" id="IPR043428">
    <property type="entry name" value="LivM-like"/>
</dbReference>
<feature type="transmembrane region" description="Helical" evidence="6">
    <location>
        <begin position="7"/>
        <end position="24"/>
    </location>
</feature>
<evidence type="ECO:0000256" key="3">
    <source>
        <dbReference type="ARBA" id="ARBA00022692"/>
    </source>
</evidence>
<evidence type="ECO:0000313" key="7">
    <source>
        <dbReference type="EMBL" id="QRF66197.1"/>
    </source>
</evidence>
<feature type="transmembrane region" description="Helical" evidence="6">
    <location>
        <begin position="307"/>
        <end position="327"/>
    </location>
</feature>
<evidence type="ECO:0000313" key="8">
    <source>
        <dbReference type="Proteomes" id="UP000596387"/>
    </source>
</evidence>
<dbReference type="PANTHER" id="PTHR30482">
    <property type="entry name" value="HIGH-AFFINITY BRANCHED-CHAIN AMINO ACID TRANSPORT SYSTEM PERMEASE"/>
    <property type="match status" value="1"/>
</dbReference>
<sequence>MKPTVRTFILFGLVALLIVGTGILQGWDLALVILNMGLVSAIMSLGVNLQWGIAGLFNVGVMGFVALGGLAVVLTSVAPVPDAWSAGGLRAIGALVLGAAVMTATVLAWKRTRNKWLVIAILIVGFVLYRMVRDPAVDAIEAVDPAGTGFLGGLGLPVVFSWFVGGLLAAGAAWIIGKTALGLRSDYLAIATLGISEIIIAILKNEEWLSRGVKNVNGLPRPVPREIDLQTDPGFIEKAASFGLDPVSASTLYVKISYGLMFAAVLIVLLVLAQLALNSPWGRMMRAIRDNEVSARAMGKDVTFRHLQVFVLGSAICGIAGAMMTTLDGLLIPTSYQPLRYTFLIWVMVIVGGSGNNLGAVLGGFLIWFLWVQVEVLGPSFMTALTQPLPDGSFLKEHLRDSVQHMRLLTMGVILLVVLRFSPRGLLPER</sequence>
<evidence type="ECO:0000256" key="4">
    <source>
        <dbReference type="ARBA" id="ARBA00022989"/>
    </source>
</evidence>
<dbReference type="InterPro" id="IPR001851">
    <property type="entry name" value="ABC_transp_permease"/>
</dbReference>
<comment type="subcellular location">
    <subcellularLocation>
        <location evidence="1">Cell membrane</location>
        <topology evidence="1">Multi-pass membrane protein</topology>
    </subcellularLocation>
</comment>
<feature type="transmembrane region" description="Helical" evidence="6">
    <location>
        <begin position="187"/>
        <end position="203"/>
    </location>
</feature>
<dbReference type="RefSeq" id="WP_023850945.1">
    <property type="nucleotide sequence ID" value="NZ_CP047166.1"/>
</dbReference>
<protein>
    <submittedName>
        <fullName evidence="7">Branched-chain amino acid ABC transporter permease</fullName>
    </submittedName>
</protein>
<organism evidence="7 8">
    <name type="scientific">Ponticoccus alexandrii</name>
    <dbReference type="NCBI Taxonomy" id="1943633"/>
    <lineage>
        <taxon>Bacteria</taxon>
        <taxon>Pseudomonadati</taxon>
        <taxon>Pseudomonadota</taxon>
        <taxon>Alphaproteobacteria</taxon>
        <taxon>Rhodobacterales</taxon>
        <taxon>Roseobacteraceae</taxon>
        <taxon>Ponticoccus</taxon>
    </lineage>
</organism>
<feature type="transmembrane region" description="Helical" evidence="6">
    <location>
        <begin position="405"/>
        <end position="422"/>
    </location>
</feature>
<evidence type="ECO:0000256" key="5">
    <source>
        <dbReference type="ARBA" id="ARBA00023136"/>
    </source>
</evidence>
<evidence type="ECO:0000256" key="1">
    <source>
        <dbReference type="ARBA" id="ARBA00004651"/>
    </source>
</evidence>
<feature type="transmembrane region" description="Helical" evidence="6">
    <location>
        <begin position="116"/>
        <end position="132"/>
    </location>
</feature>
<gene>
    <name evidence="7" type="ORF">GQA70_07705</name>
</gene>
<feature type="transmembrane region" description="Helical" evidence="6">
    <location>
        <begin position="256"/>
        <end position="277"/>
    </location>
</feature>
<feature type="transmembrane region" description="Helical" evidence="6">
    <location>
        <begin position="56"/>
        <end position="77"/>
    </location>
</feature>
<feature type="transmembrane region" description="Helical" evidence="6">
    <location>
        <begin position="152"/>
        <end position="175"/>
    </location>
</feature>
<keyword evidence="3 6" id="KW-0812">Transmembrane</keyword>
<keyword evidence="2" id="KW-1003">Cell membrane</keyword>
<keyword evidence="4 6" id="KW-1133">Transmembrane helix</keyword>
<reference evidence="7 8" key="1">
    <citation type="submission" date="2019-12" db="EMBL/GenBank/DDBJ databases">
        <title>Complete Genome Sequence of a Quorum-Sensing Bacterium,Rhodobacteraceae bacterium C31, Isolated from a marine microalgae symbiotic bacteria.</title>
        <authorList>
            <person name="Zhang Y."/>
        </authorList>
    </citation>
    <scope>NUCLEOTIDE SEQUENCE [LARGE SCALE GENOMIC DNA]</scope>
    <source>
        <strain evidence="7 8">C31</strain>
    </source>
</reference>
<dbReference type="Proteomes" id="UP000596387">
    <property type="component" value="Chromosome"/>
</dbReference>
<keyword evidence="8" id="KW-1185">Reference proteome</keyword>
<feature type="transmembrane region" description="Helical" evidence="6">
    <location>
        <begin position="365"/>
        <end position="385"/>
    </location>
</feature>
<keyword evidence="5 6" id="KW-0472">Membrane</keyword>